<dbReference type="RefSeq" id="WP_175141353.1">
    <property type="nucleotide sequence ID" value="NZ_CADIKZ010000010.1"/>
</dbReference>
<gene>
    <name evidence="1" type="ORF">LMG26788_03670</name>
    <name evidence="2" type="ORF">LMG26788_03736</name>
</gene>
<keyword evidence="3" id="KW-1185">Reference proteome</keyword>
<sequence>MTHARKPRRKAYKGPTVPRVPVMGPLRDEFGISLHTALSCLENAPCEAAWTALARVFNLMQLALEHDERHAHEARLINGGASALNQIEKRACRGVILHDYELAPIRVGVNAIDGLLGKLDAIKLNYARMRLNAMQTQGA</sequence>
<protein>
    <submittedName>
        <fullName evidence="1">Uncharacterized protein</fullName>
    </submittedName>
</protein>
<accession>A0A6S7DTH4</accession>
<name>A0A6S7DTH4_9BURK</name>
<reference evidence="1 3" key="1">
    <citation type="submission" date="2020-04" db="EMBL/GenBank/DDBJ databases">
        <authorList>
            <person name="De Canck E."/>
        </authorList>
    </citation>
    <scope>NUCLEOTIDE SEQUENCE [LARGE SCALE GENOMIC DNA]</scope>
    <source>
        <strain evidence="1 3">LMG 26788</strain>
    </source>
</reference>
<evidence type="ECO:0000313" key="2">
    <source>
        <dbReference type="EMBL" id="CAB3890212.1"/>
    </source>
</evidence>
<evidence type="ECO:0000313" key="3">
    <source>
        <dbReference type="Proteomes" id="UP000494203"/>
    </source>
</evidence>
<dbReference type="Proteomes" id="UP000494203">
    <property type="component" value="Unassembled WGS sequence"/>
</dbReference>
<proteinExistence type="predicted"/>
<dbReference type="EMBL" id="CADIKZ010000010">
    <property type="protein sequence ID" value="CAB3890212.1"/>
    <property type="molecule type" value="Genomic_DNA"/>
</dbReference>
<evidence type="ECO:0000313" key="1">
    <source>
        <dbReference type="EMBL" id="CAB3888916.1"/>
    </source>
</evidence>
<dbReference type="AlphaFoldDB" id="A0A6S7DTH4"/>
<dbReference type="EMBL" id="CADIKZ010000010">
    <property type="protein sequence ID" value="CAB3888916.1"/>
    <property type="molecule type" value="Genomic_DNA"/>
</dbReference>
<organism evidence="1 3">
    <name type="scientific">Achromobacter pulmonis</name>
    <dbReference type="NCBI Taxonomy" id="1389932"/>
    <lineage>
        <taxon>Bacteria</taxon>
        <taxon>Pseudomonadati</taxon>
        <taxon>Pseudomonadota</taxon>
        <taxon>Betaproteobacteria</taxon>
        <taxon>Burkholderiales</taxon>
        <taxon>Alcaligenaceae</taxon>
        <taxon>Achromobacter</taxon>
    </lineage>
</organism>